<sequence>MTRGGSTVARSRATQRLVLTLLALSLTAACSAETRFDTREHTVRVVEVTDGLEHPWSLAFLPNGDMLVTERPGRLRIVRDGQLLPDPVPGLPDIRAIGQGGLLDLALHPAFDSNRLVYVSYAADHDRGVTTHVARGRFEDEALHDVEVLFIAEPASGGGRHFGSRLLFDRDGYLYITVGDRGTMDRSQRLDDHAGTTIRLYDDGRIPGDNPFVGRNDARPEIYTYGNRNAQGMALHPETGDVWQNEHGPRGGDEVNLIRAGINYGWPVITHGVDYSGATIGEGITEKEGMEQPVHHWTPSIAPSGMAFYTGDAFPRWQGNLFVGALAHTHVARLVMDGERVVEEETLLREMGQRIRDVRQGPDGYLWLLTDHRNGRLLRVEPAE</sequence>
<keyword evidence="1" id="KW-0732">Signal</keyword>
<dbReference type="Proteomes" id="UP000189462">
    <property type="component" value="Unassembled WGS sequence"/>
</dbReference>
<evidence type="ECO:0000313" key="4">
    <source>
        <dbReference type="Proteomes" id="UP000189462"/>
    </source>
</evidence>
<dbReference type="Pfam" id="PF07995">
    <property type="entry name" value="GSDH"/>
    <property type="match status" value="1"/>
</dbReference>
<proteinExistence type="predicted"/>
<dbReference type="SUPFAM" id="SSF50952">
    <property type="entry name" value="Soluble quinoprotein glucose dehydrogenase"/>
    <property type="match status" value="1"/>
</dbReference>
<dbReference type="EMBL" id="MVBK01000070">
    <property type="protein sequence ID" value="OOG23254.1"/>
    <property type="molecule type" value="Genomic_DNA"/>
</dbReference>
<dbReference type="PANTHER" id="PTHR19328:SF75">
    <property type="entry name" value="ALDOSE SUGAR DEHYDROGENASE YLII"/>
    <property type="match status" value="1"/>
</dbReference>
<dbReference type="PANTHER" id="PTHR19328">
    <property type="entry name" value="HEDGEHOG-INTERACTING PROTEIN"/>
    <property type="match status" value="1"/>
</dbReference>
<dbReference type="OrthoDB" id="9770043at2"/>
<feature type="chain" id="PRO_5012302181" description="Glucose/Sorbosone dehydrogenase domain-containing protein" evidence="1">
    <location>
        <begin position="32"/>
        <end position="384"/>
    </location>
</feature>
<gene>
    <name evidence="3" type="ORF">B1C78_11890</name>
</gene>
<dbReference type="PROSITE" id="PS51257">
    <property type="entry name" value="PROKAR_LIPOPROTEIN"/>
    <property type="match status" value="1"/>
</dbReference>
<dbReference type="RefSeq" id="WP_077279377.1">
    <property type="nucleotide sequence ID" value="NZ_MVBK01000070.1"/>
</dbReference>
<feature type="signal peptide" evidence="1">
    <location>
        <begin position="1"/>
        <end position="31"/>
    </location>
</feature>
<dbReference type="AlphaFoldDB" id="A0A1V3NE29"/>
<evidence type="ECO:0000259" key="2">
    <source>
        <dbReference type="Pfam" id="PF07995"/>
    </source>
</evidence>
<keyword evidence="4" id="KW-1185">Reference proteome</keyword>
<evidence type="ECO:0000256" key="1">
    <source>
        <dbReference type="SAM" id="SignalP"/>
    </source>
</evidence>
<evidence type="ECO:0000313" key="3">
    <source>
        <dbReference type="EMBL" id="OOG23254.1"/>
    </source>
</evidence>
<accession>A0A1V3NE29</accession>
<dbReference type="InterPro" id="IPR012938">
    <property type="entry name" value="Glc/Sorbosone_DH"/>
</dbReference>
<feature type="domain" description="Glucose/Sorbosone dehydrogenase" evidence="2">
    <location>
        <begin position="52"/>
        <end position="379"/>
    </location>
</feature>
<dbReference type="Gene3D" id="2.120.10.30">
    <property type="entry name" value="TolB, C-terminal domain"/>
    <property type="match status" value="1"/>
</dbReference>
<dbReference type="InterPro" id="IPR011042">
    <property type="entry name" value="6-blade_b-propeller_TolB-like"/>
</dbReference>
<organism evidence="3 4">
    <name type="scientific">Thioalkalivibrio denitrificans</name>
    <dbReference type="NCBI Taxonomy" id="108003"/>
    <lineage>
        <taxon>Bacteria</taxon>
        <taxon>Pseudomonadati</taxon>
        <taxon>Pseudomonadota</taxon>
        <taxon>Gammaproteobacteria</taxon>
        <taxon>Chromatiales</taxon>
        <taxon>Ectothiorhodospiraceae</taxon>
        <taxon>Thioalkalivibrio</taxon>
    </lineage>
</organism>
<dbReference type="InterPro" id="IPR011041">
    <property type="entry name" value="Quinoprot_gluc/sorb_DH_b-prop"/>
</dbReference>
<reference evidence="3 4" key="1">
    <citation type="submission" date="2017-02" db="EMBL/GenBank/DDBJ databases">
        <title>Genomic diversity within the haloalkaliphilic genus Thioalkalivibrio.</title>
        <authorList>
            <person name="Ahn A.-C."/>
            <person name="Meier-Kolthoff J."/>
            <person name="Overmars L."/>
            <person name="Richter M."/>
            <person name="Woyke T."/>
            <person name="Sorokin D.Y."/>
            <person name="Muyzer G."/>
        </authorList>
    </citation>
    <scope>NUCLEOTIDE SEQUENCE [LARGE SCALE GENOMIC DNA]</scope>
    <source>
        <strain evidence="3 4">ALJD</strain>
    </source>
</reference>
<comment type="caution">
    <text evidence="3">The sequence shown here is derived from an EMBL/GenBank/DDBJ whole genome shotgun (WGS) entry which is preliminary data.</text>
</comment>
<dbReference type="STRING" id="108003.B1C78_11890"/>
<name>A0A1V3NE29_9GAMM</name>
<protein>
    <recommendedName>
        <fullName evidence="2">Glucose/Sorbosone dehydrogenase domain-containing protein</fullName>
    </recommendedName>
</protein>